<protein>
    <recommendedName>
        <fullName evidence="1">Dipeptidase</fullName>
        <ecNumber evidence="1">3.4.-.-</ecNumber>
    </recommendedName>
</protein>
<keyword evidence="1" id="KW-0645">Protease</keyword>
<sequence>MINRILTLSLILLIASGITNVFGCTNLIVTKGATNDRSVMITYAADSHTRYGTLGFYPASDHKPGDLCEVFHYENGKLLGTIPEVAHTFSVIQFMNENQVAIGETTWGGLDSLTSQPGAILDYGSLMRIGLQRSKTAREMIQVMTELVAQYGYATSGESFSISDANEAWIMELIGKGKYEKGAVWVARQIPDGYVSGHANQARITTFPFQKTNNWNDPKQTTFHSPDVISFAKKHGFYKGTDEAFSFSDVYNPLNFGGARFCDARVWSFFRKINKEIRENQDYTNYAMGKFNRDTKMMDQTANPNGYVSNRMPLWVKPDSPVTLQQVMTAMRDHYEDTPMDMRNDPGAGPFKSPYRWRPMEFEVDSVEYLCERAIATQQTGYSFVAQSRSWLPAPIGGIFWFGVDDTDGCVYAPMYCGIKKVPESYALGNGSMISWSETSAFWTFNQVNNWAYSRYNLIHPEVEKCQSQLETQFANEMKVIDQQAAELYKQNPASATDYLTSYSVYTGNKLVADWKVFYQYLFMKYVDGNVKNSDSRKLLDNGNNKNIPKMPAQPGYGKEWERIMIQGTGDRLVVPKSK</sequence>
<evidence type="ECO:0000313" key="3">
    <source>
        <dbReference type="Proteomes" id="UP001193389"/>
    </source>
</evidence>
<keyword evidence="1" id="KW-0378">Hydrolase</keyword>
<keyword evidence="1" id="KW-0224">Dipeptidase</keyword>
<dbReference type="KEGG" id="anf:AQPE_1365"/>
<name>A0A5K7S6Q8_9BACT</name>
<dbReference type="RefSeq" id="WP_318350231.1">
    <property type="nucleotide sequence ID" value="NZ_AP018694.1"/>
</dbReference>
<proteinExistence type="inferred from homology"/>
<organism evidence="2 3">
    <name type="scientific">Aquipluma nitroreducens</name>
    <dbReference type="NCBI Taxonomy" id="2010828"/>
    <lineage>
        <taxon>Bacteria</taxon>
        <taxon>Pseudomonadati</taxon>
        <taxon>Bacteroidota</taxon>
        <taxon>Bacteroidia</taxon>
        <taxon>Marinilabiliales</taxon>
        <taxon>Prolixibacteraceae</taxon>
        <taxon>Aquipluma</taxon>
    </lineage>
</organism>
<dbReference type="Proteomes" id="UP001193389">
    <property type="component" value="Chromosome"/>
</dbReference>
<dbReference type="EMBL" id="AP018694">
    <property type="protein sequence ID" value="BBE17216.1"/>
    <property type="molecule type" value="Genomic_DNA"/>
</dbReference>
<dbReference type="PANTHER" id="PTHR12994:SF17">
    <property type="entry name" value="LD30995P"/>
    <property type="match status" value="1"/>
</dbReference>
<dbReference type="GO" id="GO:0006508">
    <property type="term" value="P:proteolysis"/>
    <property type="evidence" value="ECO:0007669"/>
    <property type="project" value="UniProtKB-KW"/>
</dbReference>
<evidence type="ECO:0000256" key="1">
    <source>
        <dbReference type="RuleBase" id="RU364089"/>
    </source>
</evidence>
<comment type="catalytic activity">
    <reaction evidence="1">
        <text>an L-aminoacyl-L-amino acid + H2O = 2 an L-alpha-amino acid</text>
        <dbReference type="Rhea" id="RHEA:48940"/>
        <dbReference type="ChEBI" id="CHEBI:15377"/>
        <dbReference type="ChEBI" id="CHEBI:59869"/>
        <dbReference type="ChEBI" id="CHEBI:77460"/>
    </reaction>
</comment>
<dbReference type="AlphaFoldDB" id="A0A5K7S6Q8"/>
<evidence type="ECO:0000313" key="2">
    <source>
        <dbReference type="EMBL" id="BBE17216.1"/>
    </source>
</evidence>
<dbReference type="InterPro" id="IPR005322">
    <property type="entry name" value="Peptidase_C69"/>
</dbReference>
<dbReference type="PANTHER" id="PTHR12994">
    <property type="entry name" value="SECERNIN"/>
    <property type="match status" value="1"/>
</dbReference>
<accession>A0A5K7S6Q8</accession>
<dbReference type="GO" id="GO:0070004">
    <property type="term" value="F:cysteine-type exopeptidase activity"/>
    <property type="evidence" value="ECO:0007669"/>
    <property type="project" value="InterPro"/>
</dbReference>
<dbReference type="Gene3D" id="3.60.60.10">
    <property type="entry name" value="Penicillin V Acylase, Chain A"/>
    <property type="match status" value="1"/>
</dbReference>
<gene>
    <name evidence="2" type="ORF">AQPE_1365</name>
</gene>
<dbReference type="EC" id="3.4.-.-" evidence="1"/>
<keyword evidence="3" id="KW-1185">Reference proteome</keyword>
<dbReference type="Pfam" id="PF03577">
    <property type="entry name" value="Peptidase_C69"/>
    <property type="match status" value="1"/>
</dbReference>
<reference evidence="2" key="1">
    <citation type="journal article" date="2020" name="Int. J. Syst. Evol. Microbiol.">
        <title>Aquipluma nitroreducens gen. nov. sp. nov., a novel facultatively anaerobic bacterium isolated from a freshwater lake.</title>
        <authorList>
            <person name="Watanabe M."/>
            <person name="Kojima H."/>
            <person name="Fukui M."/>
        </authorList>
    </citation>
    <scope>NUCLEOTIDE SEQUENCE</scope>
    <source>
        <strain evidence="2">MeG22</strain>
    </source>
</reference>
<comment type="similarity">
    <text evidence="1">Belongs to the peptidase C69 family.</text>
</comment>
<dbReference type="GO" id="GO:0016805">
    <property type="term" value="F:dipeptidase activity"/>
    <property type="evidence" value="ECO:0007669"/>
    <property type="project" value="UniProtKB-KW"/>
</dbReference>